<accession>A0A820FTH0</accession>
<evidence type="ECO:0000313" key="1">
    <source>
        <dbReference type="EMBL" id="CAF4269140.1"/>
    </source>
</evidence>
<evidence type="ECO:0000313" key="2">
    <source>
        <dbReference type="Proteomes" id="UP000663874"/>
    </source>
</evidence>
<protein>
    <submittedName>
        <fullName evidence="1">Uncharacterized protein</fullName>
    </submittedName>
</protein>
<dbReference type="AlphaFoldDB" id="A0A820FTH0"/>
<comment type="caution">
    <text evidence="1">The sequence shown here is derived from an EMBL/GenBank/DDBJ whole genome shotgun (WGS) entry which is preliminary data.</text>
</comment>
<feature type="non-terminal residue" evidence="1">
    <location>
        <position position="1"/>
    </location>
</feature>
<organism evidence="1 2">
    <name type="scientific">Rotaria sordida</name>
    <dbReference type="NCBI Taxonomy" id="392033"/>
    <lineage>
        <taxon>Eukaryota</taxon>
        <taxon>Metazoa</taxon>
        <taxon>Spiralia</taxon>
        <taxon>Gnathifera</taxon>
        <taxon>Rotifera</taxon>
        <taxon>Eurotatoria</taxon>
        <taxon>Bdelloidea</taxon>
        <taxon>Philodinida</taxon>
        <taxon>Philodinidae</taxon>
        <taxon>Rotaria</taxon>
    </lineage>
</organism>
<name>A0A820FTH0_9BILA</name>
<reference evidence="1" key="1">
    <citation type="submission" date="2021-02" db="EMBL/GenBank/DDBJ databases">
        <authorList>
            <person name="Nowell W R."/>
        </authorList>
    </citation>
    <scope>NUCLEOTIDE SEQUENCE</scope>
</reference>
<sequence>LNKSIDTDVSKSLKEFRLSDVARWYSSPYRASGTLSILNQTIDDLIQIHDFIDSKRKERLEQF</sequence>
<dbReference type="EMBL" id="CAJOBE010025655">
    <property type="protein sequence ID" value="CAF4269140.1"/>
    <property type="molecule type" value="Genomic_DNA"/>
</dbReference>
<gene>
    <name evidence="1" type="ORF">FNK824_LOCUS39410</name>
</gene>
<dbReference type="Proteomes" id="UP000663874">
    <property type="component" value="Unassembled WGS sequence"/>
</dbReference>
<proteinExistence type="predicted"/>